<dbReference type="PROSITE" id="PS51918">
    <property type="entry name" value="RADICAL_SAM"/>
    <property type="match status" value="1"/>
</dbReference>
<keyword evidence="7 9" id="KW-0411">Iron-sulfur</keyword>
<feature type="binding site" evidence="9">
    <location>
        <position position="83"/>
    </location>
    <ligand>
        <name>[4Fe-4S] cluster</name>
        <dbReference type="ChEBI" id="CHEBI:49883"/>
        <label>2</label>
        <note>4Fe-4S-S-AdoMet</note>
    </ligand>
</feature>
<dbReference type="SFLD" id="SFLDG01058">
    <property type="entry name" value="lipoyl_synthase_like"/>
    <property type="match status" value="1"/>
</dbReference>
<evidence type="ECO:0000256" key="6">
    <source>
        <dbReference type="ARBA" id="ARBA00023004"/>
    </source>
</evidence>
<dbReference type="SUPFAM" id="SSF102114">
    <property type="entry name" value="Radical SAM enzymes"/>
    <property type="match status" value="1"/>
</dbReference>
<keyword evidence="6 9" id="KW-0408">Iron</keyword>
<comment type="catalytic activity">
    <reaction evidence="8 9">
        <text>[[Fe-S] cluster scaffold protein carrying a second [4Fe-4S](2+) cluster] + N(6)-octanoyl-L-lysyl-[protein] + 2 oxidized [2Fe-2S]-[ferredoxin] + 2 S-adenosyl-L-methionine + 4 H(+) = [[Fe-S] cluster scaffold protein] + N(6)-[(R)-dihydrolipoyl]-L-lysyl-[protein] + 4 Fe(3+) + 2 hydrogen sulfide + 2 5'-deoxyadenosine + 2 L-methionine + 2 reduced [2Fe-2S]-[ferredoxin]</text>
        <dbReference type="Rhea" id="RHEA:16585"/>
        <dbReference type="Rhea" id="RHEA-COMP:9928"/>
        <dbReference type="Rhea" id="RHEA-COMP:10000"/>
        <dbReference type="Rhea" id="RHEA-COMP:10001"/>
        <dbReference type="Rhea" id="RHEA-COMP:10475"/>
        <dbReference type="Rhea" id="RHEA-COMP:14568"/>
        <dbReference type="Rhea" id="RHEA-COMP:14569"/>
        <dbReference type="ChEBI" id="CHEBI:15378"/>
        <dbReference type="ChEBI" id="CHEBI:17319"/>
        <dbReference type="ChEBI" id="CHEBI:29034"/>
        <dbReference type="ChEBI" id="CHEBI:29919"/>
        <dbReference type="ChEBI" id="CHEBI:33722"/>
        <dbReference type="ChEBI" id="CHEBI:33737"/>
        <dbReference type="ChEBI" id="CHEBI:33738"/>
        <dbReference type="ChEBI" id="CHEBI:57844"/>
        <dbReference type="ChEBI" id="CHEBI:59789"/>
        <dbReference type="ChEBI" id="CHEBI:78809"/>
        <dbReference type="ChEBI" id="CHEBI:83100"/>
        <dbReference type="EC" id="2.8.1.8"/>
    </reaction>
</comment>
<dbReference type="InterPro" id="IPR031691">
    <property type="entry name" value="LIAS_N"/>
</dbReference>
<keyword evidence="1 9" id="KW-0004">4Fe-4S</keyword>
<dbReference type="AlphaFoldDB" id="A0AAU7UEG8"/>
<evidence type="ECO:0000313" key="11">
    <source>
        <dbReference type="EMBL" id="XBV86688.1"/>
    </source>
</evidence>
<dbReference type="Gene3D" id="3.20.20.70">
    <property type="entry name" value="Aldolase class I"/>
    <property type="match status" value="1"/>
</dbReference>
<dbReference type="HAMAP" id="MF_00206">
    <property type="entry name" value="Lipoyl_synth"/>
    <property type="match status" value="1"/>
</dbReference>
<evidence type="ECO:0000256" key="8">
    <source>
        <dbReference type="ARBA" id="ARBA00047326"/>
    </source>
</evidence>
<dbReference type="FunFam" id="3.20.20.70:FF:000040">
    <property type="entry name" value="Lipoyl synthase"/>
    <property type="match status" value="1"/>
</dbReference>
<dbReference type="NCBIfam" id="NF004019">
    <property type="entry name" value="PRK05481.1"/>
    <property type="match status" value="1"/>
</dbReference>
<name>A0AAU7UEG8_9DEIO</name>
<comment type="cofactor">
    <cofactor evidence="9">
        <name>[4Fe-4S] cluster</name>
        <dbReference type="ChEBI" id="CHEBI:49883"/>
    </cofactor>
    <text evidence="9">Binds 2 [4Fe-4S] clusters per subunit. One cluster is coordinated with 3 cysteines and an exchangeable S-adenosyl-L-methionine.</text>
</comment>
<evidence type="ECO:0000256" key="2">
    <source>
        <dbReference type="ARBA" id="ARBA00022490"/>
    </source>
</evidence>
<dbReference type="InterPro" id="IPR007197">
    <property type="entry name" value="rSAM"/>
</dbReference>
<dbReference type="GO" id="GO:0016992">
    <property type="term" value="F:lipoate synthase activity"/>
    <property type="evidence" value="ECO:0007669"/>
    <property type="project" value="UniProtKB-UniRule"/>
</dbReference>
<dbReference type="SFLD" id="SFLDF00271">
    <property type="entry name" value="lipoyl_synthase"/>
    <property type="match status" value="1"/>
</dbReference>
<organism evidence="11">
    <name type="scientific">Deinococcus sonorensis KR-87</name>
    <dbReference type="NCBI Taxonomy" id="694439"/>
    <lineage>
        <taxon>Bacteria</taxon>
        <taxon>Thermotogati</taxon>
        <taxon>Deinococcota</taxon>
        <taxon>Deinococci</taxon>
        <taxon>Deinococcales</taxon>
        <taxon>Deinococcaceae</taxon>
        <taxon>Deinococcus</taxon>
    </lineage>
</organism>
<dbReference type="InterPro" id="IPR013785">
    <property type="entry name" value="Aldolase_TIM"/>
</dbReference>
<dbReference type="InterPro" id="IPR006638">
    <property type="entry name" value="Elp3/MiaA/NifB-like_rSAM"/>
</dbReference>
<dbReference type="PIRSF" id="PIRSF005963">
    <property type="entry name" value="Lipoyl_synth"/>
    <property type="match status" value="1"/>
</dbReference>
<evidence type="ECO:0000259" key="10">
    <source>
        <dbReference type="PROSITE" id="PS51918"/>
    </source>
</evidence>
<dbReference type="SMART" id="SM00729">
    <property type="entry name" value="Elp3"/>
    <property type="match status" value="1"/>
</dbReference>
<evidence type="ECO:0000256" key="9">
    <source>
        <dbReference type="HAMAP-Rule" id="MF_00206"/>
    </source>
</evidence>
<keyword evidence="5 9" id="KW-0479">Metal-binding</keyword>
<dbReference type="GO" id="GO:0046872">
    <property type="term" value="F:metal ion binding"/>
    <property type="evidence" value="ECO:0007669"/>
    <property type="project" value="UniProtKB-KW"/>
</dbReference>
<dbReference type="GO" id="GO:0005737">
    <property type="term" value="C:cytoplasm"/>
    <property type="evidence" value="ECO:0007669"/>
    <property type="project" value="UniProtKB-SubCell"/>
</dbReference>
<accession>A0AAU7UEG8</accession>
<dbReference type="InterPro" id="IPR058240">
    <property type="entry name" value="rSAM_sf"/>
</dbReference>
<dbReference type="GO" id="GO:0051539">
    <property type="term" value="F:4 iron, 4 sulfur cluster binding"/>
    <property type="evidence" value="ECO:0007669"/>
    <property type="project" value="UniProtKB-UniRule"/>
</dbReference>
<protein>
    <recommendedName>
        <fullName evidence="9">Lipoyl synthase</fullName>
        <ecNumber evidence="9">2.8.1.8</ecNumber>
    </recommendedName>
    <alternativeName>
        <fullName evidence="9">Lip-syn</fullName>
        <shortName evidence="9">LS</shortName>
    </alternativeName>
    <alternativeName>
        <fullName evidence="9">Lipoate synthase</fullName>
    </alternativeName>
    <alternativeName>
        <fullName evidence="9">Lipoic acid synthase</fullName>
    </alternativeName>
    <alternativeName>
        <fullName evidence="9">Sulfur insertion protein LipA</fullName>
    </alternativeName>
</protein>
<evidence type="ECO:0000256" key="7">
    <source>
        <dbReference type="ARBA" id="ARBA00023014"/>
    </source>
</evidence>
<dbReference type="EC" id="2.8.1.8" evidence="9"/>
<keyword evidence="4 9" id="KW-0949">S-adenosyl-L-methionine</keyword>
<dbReference type="EMBL" id="CP158299">
    <property type="protein sequence ID" value="XBV86688.1"/>
    <property type="molecule type" value="Genomic_DNA"/>
</dbReference>
<dbReference type="SFLD" id="SFLDS00029">
    <property type="entry name" value="Radical_SAM"/>
    <property type="match status" value="1"/>
</dbReference>
<comment type="function">
    <text evidence="9">Catalyzes the radical-mediated insertion of two sulfur atoms into the C-6 and C-8 positions of the octanoyl moiety bound to the lipoyl domains of lipoate-dependent enzymes, thereby converting the octanoylated domains into lipoylated derivatives.</text>
</comment>
<feature type="binding site" evidence="9">
    <location>
        <position position="57"/>
    </location>
    <ligand>
        <name>[4Fe-4S] cluster</name>
        <dbReference type="ChEBI" id="CHEBI:49883"/>
        <label>1</label>
    </ligand>
</feature>
<evidence type="ECO:0000256" key="3">
    <source>
        <dbReference type="ARBA" id="ARBA00022679"/>
    </source>
</evidence>
<evidence type="ECO:0000256" key="4">
    <source>
        <dbReference type="ARBA" id="ARBA00022691"/>
    </source>
</evidence>
<feature type="binding site" evidence="9">
    <location>
        <position position="90"/>
    </location>
    <ligand>
        <name>[4Fe-4S] cluster</name>
        <dbReference type="ChEBI" id="CHEBI:49883"/>
        <label>2</label>
        <note>4Fe-4S-S-AdoMet</note>
    </ligand>
</feature>
<dbReference type="NCBIfam" id="NF009544">
    <property type="entry name" value="PRK12928.1"/>
    <property type="match status" value="1"/>
</dbReference>
<dbReference type="CDD" id="cd01335">
    <property type="entry name" value="Radical_SAM"/>
    <property type="match status" value="1"/>
</dbReference>
<dbReference type="PANTHER" id="PTHR10949">
    <property type="entry name" value="LIPOYL SYNTHASE"/>
    <property type="match status" value="1"/>
</dbReference>
<feature type="binding site" evidence="9">
    <location>
        <position position="87"/>
    </location>
    <ligand>
        <name>[4Fe-4S] cluster</name>
        <dbReference type="ChEBI" id="CHEBI:49883"/>
        <label>2</label>
        <note>4Fe-4S-S-AdoMet</note>
    </ligand>
</feature>
<feature type="binding site" evidence="9">
    <location>
        <position position="298"/>
    </location>
    <ligand>
        <name>[4Fe-4S] cluster</name>
        <dbReference type="ChEBI" id="CHEBI:49883"/>
        <label>1</label>
    </ligand>
</feature>
<comment type="pathway">
    <text evidence="9">Protein modification; protein lipoylation via endogenous pathway; protein N(6)-(lipoyl)lysine from octanoyl-[acyl-carrier-protein]: step 2/2.</text>
</comment>
<dbReference type="Pfam" id="PF16881">
    <property type="entry name" value="LIAS_N"/>
    <property type="match status" value="1"/>
</dbReference>
<dbReference type="Pfam" id="PF04055">
    <property type="entry name" value="Radical_SAM"/>
    <property type="match status" value="1"/>
</dbReference>
<feature type="binding site" evidence="9">
    <location>
        <position position="62"/>
    </location>
    <ligand>
        <name>[4Fe-4S] cluster</name>
        <dbReference type="ChEBI" id="CHEBI:49883"/>
        <label>1</label>
    </ligand>
</feature>
<feature type="domain" description="Radical SAM core" evidence="10">
    <location>
        <begin position="69"/>
        <end position="287"/>
    </location>
</feature>
<feature type="binding site" evidence="9">
    <location>
        <position position="68"/>
    </location>
    <ligand>
        <name>[4Fe-4S] cluster</name>
        <dbReference type="ChEBI" id="CHEBI:49883"/>
        <label>1</label>
    </ligand>
</feature>
<comment type="subcellular location">
    <subcellularLocation>
        <location evidence="9">Cytoplasm</location>
    </subcellularLocation>
</comment>
<comment type="similarity">
    <text evidence="9">Belongs to the radical SAM superfamily. Lipoyl synthase family.</text>
</comment>
<dbReference type="InterPro" id="IPR003698">
    <property type="entry name" value="Lipoyl_synth"/>
</dbReference>
<dbReference type="RefSeq" id="WP_350244765.1">
    <property type="nucleotide sequence ID" value="NZ_CP158299.1"/>
</dbReference>
<keyword evidence="2 9" id="KW-0963">Cytoplasm</keyword>
<gene>
    <name evidence="9 11" type="primary">lipA</name>
    <name evidence="11" type="ORF">ABOD76_10370</name>
</gene>
<keyword evidence="3 9" id="KW-0808">Transferase</keyword>
<evidence type="ECO:0000256" key="1">
    <source>
        <dbReference type="ARBA" id="ARBA00022485"/>
    </source>
</evidence>
<dbReference type="KEGG" id="dsc:ABOD76_10370"/>
<dbReference type="PANTHER" id="PTHR10949:SF0">
    <property type="entry name" value="LIPOYL SYNTHASE, MITOCHONDRIAL"/>
    <property type="match status" value="1"/>
</dbReference>
<reference evidence="11" key="1">
    <citation type="submission" date="2024-06" db="EMBL/GenBank/DDBJ databases">
        <title>Draft Genome Sequence of Deinococcus sonorensis Type Strain KR-87, a Biofilm Producing Representative of the Genus Deinococcus.</title>
        <authorList>
            <person name="Boren L.S."/>
            <person name="Grosso R.A."/>
            <person name="Hugenberg-Cox A.N."/>
            <person name="Hill J.T.E."/>
            <person name="Albert C.M."/>
            <person name="Tuohy J.M."/>
        </authorList>
    </citation>
    <scope>NUCLEOTIDE SEQUENCE</scope>
    <source>
        <strain evidence="11">KR-87</strain>
    </source>
</reference>
<evidence type="ECO:0000256" key="5">
    <source>
        <dbReference type="ARBA" id="ARBA00022723"/>
    </source>
</evidence>
<sequence>MTQADQEPRFIKNGIYRKDSVRAREPKPDWLRVTIPVGGVFGEVKKIVKEHRLHTVCEEAMCPNIGECWSRGTATFMLMGHICTRACRFCAVDTGNPMGRLDLDEPASVADSVRLMGLRYVVLTSVDRDDLPDGGAYHFAKTVTAIKRENPETRVEALTPDFGGNTACVDLVLESGVDVYAQNLETVRRLTHPVRDIRASYDRTLSVLRHAKQARPDVITKTSIMLGLGETREELLETMQDCRDAGVDVLTFGQYLRPTQHHLPVERYVTPEEFDELRDLGMALGFLEVVSGPLVRSSYKAEQVLEKGRLPGHLAHLGETDTLGML</sequence>
<proteinExistence type="inferred from homology"/>
<dbReference type="NCBIfam" id="TIGR00510">
    <property type="entry name" value="lipA"/>
    <property type="match status" value="1"/>
</dbReference>
<dbReference type="GO" id="GO:0009249">
    <property type="term" value="P:protein lipoylation"/>
    <property type="evidence" value="ECO:0007669"/>
    <property type="project" value="UniProtKB-UniRule"/>
</dbReference>